<accession>M5RYY8</accession>
<dbReference type="STRING" id="1263868.RESH_05016"/>
<gene>
    <name evidence="1" type="ORF">RESH_05016</name>
</gene>
<proteinExistence type="predicted"/>
<name>M5RYY8_9BACT</name>
<evidence type="ECO:0000313" key="2">
    <source>
        <dbReference type="Proteomes" id="UP000011996"/>
    </source>
</evidence>
<dbReference type="Proteomes" id="UP000011996">
    <property type="component" value="Unassembled WGS sequence"/>
</dbReference>
<organism evidence="1 2">
    <name type="scientific">Rhodopirellula europaea SH398</name>
    <dbReference type="NCBI Taxonomy" id="1263868"/>
    <lineage>
        <taxon>Bacteria</taxon>
        <taxon>Pseudomonadati</taxon>
        <taxon>Planctomycetota</taxon>
        <taxon>Planctomycetia</taxon>
        <taxon>Pirellulales</taxon>
        <taxon>Pirellulaceae</taxon>
        <taxon>Rhodopirellula</taxon>
    </lineage>
</organism>
<sequence length="123" mass="14239">MLAGSDHPALRHHQPQVCHTASLPVYVQPWNAHQLANQSPVKDLVANTSSGKPILLFQCKSGPVRATVHGPEIGFRWTRTSYFCWMRSTKTPGEWEQRQPDRERDQIHVKKCNQLVLEWFKQR</sequence>
<dbReference type="AlphaFoldDB" id="M5RYY8"/>
<comment type="caution">
    <text evidence="1">The sequence shown here is derived from an EMBL/GenBank/DDBJ whole genome shotgun (WGS) entry which is preliminary data.</text>
</comment>
<dbReference type="EMBL" id="ANOF01000156">
    <property type="protein sequence ID" value="EMI24416.1"/>
    <property type="molecule type" value="Genomic_DNA"/>
</dbReference>
<reference evidence="1 2" key="1">
    <citation type="journal article" date="2013" name="Mar. Genomics">
        <title>Expression of sulfatases in Rhodopirellula baltica and the diversity of sulfatases in the genus Rhodopirellula.</title>
        <authorList>
            <person name="Wegner C.E."/>
            <person name="Richter-Heitmann T."/>
            <person name="Klindworth A."/>
            <person name="Klockow C."/>
            <person name="Richter M."/>
            <person name="Achstetter T."/>
            <person name="Glockner F.O."/>
            <person name="Harder J."/>
        </authorList>
    </citation>
    <scope>NUCLEOTIDE SEQUENCE [LARGE SCALE GENOMIC DNA]</scope>
    <source>
        <strain evidence="1 2">SH398</strain>
    </source>
</reference>
<evidence type="ECO:0000313" key="1">
    <source>
        <dbReference type="EMBL" id="EMI24416.1"/>
    </source>
</evidence>
<protein>
    <submittedName>
        <fullName evidence="1">Uncharacterized protein</fullName>
    </submittedName>
</protein>
<dbReference type="PATRIC" id="fig|1263868.3.peg.5457"/>